<evidence type="ECO:0000313" key="4">
    <source>
        <dbReference type="Proteomes" id="UP000016935"/>
    </source>
</evidence>
<dbReference type="PANTHER" id="PTHR39613:SF1">
    <property type="entry name" value="ANCHORED CELL WALL PROTEIN, PUTATIVE (AFU_ORTHOLOGUE AFUA_4G08960)-RELATED"/>
    <property type="match status" value="1"/>
</dbReference>
<dbReference type="AlphaFoldDB" id="R0IVW8"/>
<dbReference type="InterPro" id="IPR018620">
    <property type="entry name" value="Ubiquitin3-bd_protein_But2_C"/>
</dbReference>
<dbReference type="Pfam" id="PF09792">
    <property type="entry name" value="But2"/>
    <property type="match status" value="1"/>
</dbReference>
<feature type="signal peptide" evidence="1">
    <location>
        <begin position="1"/>
        <end position="16"/>
    </location>
</feature>
<feature type="domain" description="Ubiquitin 3 binding protein But2 C-terminal" evidence="2">
    <location>
        <begin position="56"/>
        <end position="198"/>
    </location>
</feature>
<dbReference type="HOGENOM" id="CLU_033570_1_1_1"/>
<dbReference type="EMBL" id="KB908526">
    <property type="protein sequence ID" value="EOA88751.1"/>
    <property type="molecule type" value="Genomic_DNA"/>
</dbReference>
<dbReference type="eggNOG" id="ENOG502RHVH">
    <property type="taxonomic scope" value="Eukaryota"/>
</dbReference>
<organism evidence="3 4">
    <name type="scientific">Exserohilum turcicum (strain 28A)</name>
    <name type="common">Northern leaf blight fungus</name>
    <name type="synonym">Setosphaeria turcica</name>
    <dbReference type="NCBI Taxonomy" id="671987"/>
    <lineage>
        <taxon>Eukaryota</taxon>
        <taxon>Fungi</taxon>
        <taxon>Dikarya</taxon>
        <taxon>Ascomycota</taxon>
        <taxon>Pezizomycotina</taxon>
        <taxon>Dothideomycetes</taxon>
        <taxon>Pleosporomycetidae</taxon>
        <taxon>Pleosporales</taxon>
        <taxon>Pleosporineae</taxon>
        <taxon>Pleosporaceae</taxon>
        <taxon>Exserohilum</taxon>
    </lineage>
</organism>
<sequence length="213" mass="22067">MKSAALFAVLLPFAVAAPAADWSVDGLSLAPRGGKTCPVIQPIAPTGQLPPGSLNPTFLQVVSKKHPNKALPAGQTAQVTPGDLCTLTKFDIPASAKGKTCSLVLMLGECEWTGPKETGPGNISFQGNTGKRFPIPGQTTFNNQPELAAPFKDAPVIKVGNAYRLGGGPCDYKEGQAFASVGGSICSDDTSLKFTQSQGGWGRCPVGFHIIIS</sequence>
<name>R0IVW8_EXST2</name>
<evidence type="ECO:0000313" key="3">
    <source>
        <dbReference type="EMBL" id="EOA88751.1"/>
    </source>
</evidence>
<feature type="chain" id="PRO_5004343712" description="Ubiquitin 3 binding protein But2 C-terminal domain-containing protein" evidence="1">
    <location>
        <begin position="17"/>
        <end position="213"/>
    </location>
</feature>
<dbReference type="Proteomes" id="UP000016935">
    <property type="component" value="Unassembled WGS sequence"/>
</dbReference>
<keyword evidence="4" id="KW-1185">Reference proteome</keyword>
<gene>
    <name evidence="3" type="ORF">SETTUDRAFT_106605</name>
</gene>
<dbReference type="OrthoDB" id="4657524at2759"/>
<protein>
    <recommendedName>
        <fullName evidence="2">Ubiquitin 3 binding protein But2 C-terminal domain-containing protein</fullName>
    </recommendedName>
</protein>
<dbReference type="PANTHER" id="PTHR39613">
    <property type="entry name" value="ANCHORED CELL WALL PROTEIN, PUTATIVE (AFU_ORTHOLOGUE AFUA_4G08960)-RELATED"/>
    <property type="match status" value="1"/>
</dbReference>
<proteinExistence type="predicted"/>
<reference evidence="3 4" key="1">
    <citation type="journal article" date="2012" name="PLoS Pathog.">
        <title>Diverse lifestyles and strategies of plant pathogenesis encoded in the genomes of eighteen Dothideomycetes fungi.</title>
        <authorList>
            <person name="Ohm R.A."/>
            <person name="Feau N."/>
            <person name="Henrissat B."/>
            <person name="Schoch C.L."/>
            <person name="Horwitz B.A."/>
            <person name="Barry K.W."/>
            <person name="Condon B.J."/>
            <person name="Copeland A.C."/>
            <person name="Dhillon B."/>
            <person name="Glaser F."/>
            <person name="Hesse C.N."/>
            <person name="Kosti I."/>
            <person name="LaButti K."/>
            <person name="Lindquist E.A."/>
            <person name="Lucas S."/>
            <person name="Salamov A.A."/>
            <person name="Bradshaw R.E."/>
            <person name="Ciuffetti L."/>
            <person name="Hamelin R.C."/>
            <person name="Kema G.H.J."/>
            <person name="Lawrence C."/>
            <person name="Scott J.A."/>
            <person name="Spatafora J.W."/>
            <person name="Turgeon B.G."/>
            <person name="de Wit P.J.G.M."/>
            <person name="Zhong S."/>
            <person name="Goodwin S.B."/>
            <person name="Grigoriev I.V."/>
        </authorList>
    </citation>
    <scope>NUCLEOTIDE SEQUENCE [LARGE SCALE GENOMIC DNA]</scope>
    <source>
        <strain evidence="4">28A</strain>
    </source>
</reference>
<dbReference type="GeneID" id="19395182"/>
<evidence type="ECO:0000256" key="1">
    <source>
        <dbReference type="SAM" id="SignalP"/>
    </source>
</evidence>
<keyword evidence="1" id="KW-0732">Signal</keyword>
<dbReference type="RefSeq" id="XP_008023431.1">
    <property type="nucleotide sequence ID" value="XM_008025240.1"/>
</dbReference>
<evidence type="ECO:0000259" key="2">
    <source>
        <dbReference type="Pfam" id="PF09792"/>
    </source>
</evidence>
<reference evidence="3 4" key="2">
    <citation type="journal article" date="2013" name="PLoS Genet.">
        <title>Comparative genome structure, secondary metabolite, and effector coding capacity across Cochliobolus pathogens.</title>
        <authorList>
            <person name="Condon B.J."/>
            <person name="Leng Y."/>
            <person name="Wu D."/>
            <person name="Bushley K.E."/>
            <person name="Ohm R.A."/>
            <person name="Otillar R."/>
            <person name="Martin J."/>
            <person name="Schackwitz W."/>
            <person name="Grimwood J."/>
            <person name="MohdZainudin N."/>
            <person name="Xue C."/>
            <person name="Wang R."/>
            <person name="Manning V.A."/>
            <person name="Dhillon B."/>
            <person name="Tu Z.J."/>
            <person name="Steffenson B.J."/>
            <person name="Salamov A."/>
            <person name="Sun H."/>
            <person name="Lowry S."/>
            <person name="LaButti K."/>
            <person name="Han J."/>
            <person name="Copeland A."/>
            <person name="Lindquist E."/>
            <person name="Barry K."/>
            <person name="Schmutz J."/>
            <person name="Baker S.E."/>
            <person name="Ciuffetti L.M."/>
            <person name="Grigoriev I.V."/>
            <person name="Zhong S."/>
            <person name="Turgeon B.G."/>
        </authorList>
    </citation>
    <scope>NUCLEOTIDE SEQUENCE [LARGE SCALE GENOMIC DNA]</scope>
    <source>
        <strain evidence="4">28A</strain>
    </source>
</reference>
<accession>R0IVW8</accession>